<feature type="transmembrane region" description="Helical" evidence="7">
    <location>
        <begin position="202"/>
        <end position="226"/>
    </location>
</feature>
<comment type="caution">
    <text evidence="8">The sequence shown here is derived from an EMBL/GenBank/DDBJ whole genome shotgun (WGS) entry which is preliminary data.</text>
</comment>
<keyword evidence="2" id="KW-1003">Cell membrane</keyword>
<dbReference type="Proteomes" id="UP001165652">
    <property type="component" value="Unassembled WGS sequence"/>
</dbReference>
<gene>
    <name evidence="8" type="ORF">PQJ73_00675</name>
</gene>
<evidence type="ECO:0000256" key="4">
    <source>
        <dbReference type="ARBA" id="ARBA00022692"/>
    </source>
</evidence>
<evidence type="ECO:0000256" key="5">
    <source>
        <dbReference type="ARBA" id="ARBA00022989"/>
    </source>
</evidence>
<feature type="transmembrane region" description="Helical" evidence="7">
    <location>
        <begin position="148"/>
        <end position="166"/>
    </location>
</feature>
<comment type="similarity">
    <text evidence="1">Belongs to the Lgt family.</text>
</comment>
<feature type="transmembrane region" description="Helical" evidence="7">
    <location>
        <begin position="178"/>
        <end position="196"/>
    </location>
</feature>
<organism evidence="8 9">
    <name type="scientific">Rhodoplanes tepidamans</name>
    <name type="common">Rhodoplanes cryptolactis</name>
    <dbReference type="NCBI Taxonomy" id="200616"/>
    <lineage>
        <taxon>Bacteria</taxon>
        <taxon>Pseudomonadati</taxon>
        <taxon>Pseudomonadota</taxon>
        <taxon>Alphaproteobacteria</taxon>
        <taxon>Hyphomicrobiales</taxon>
        <taxon>Nitrobacteraceae</taxon>
        <taxon>Rhodoplanes</taxon>
    </lineage>
</organism>
<dbReference type="PANTHER" id="PTHR30589">
    <property type="entry name" value="PROLIPOPROTEIN DIACYLGLYCERYL TRANSFERASE"/>
    <property type="match status" value="1"/>
</dbReference>
<keyword evidence="6 7" id="KW-0472">Membrane</keyword>
<dbReference type="EC" id="2.4.99.-" evidence="8"/>
<dbReference type="RefSeq" id="WP_272775033.1">
    <property type="nucleotide sequence ID" value="NZ_JAQQLI010000001.1"/>
</dbReference>
<keyword evidence="9" id="KW-1185">Reference proteome</keyword>
<dbReference type="PANTHER" id="PTHR30589:SF0">
    <property type="entry name" value="PHOSPHATIDYLGLYCEROL--PROLIPOPROTEIN DIACYLGLYCERYL TRANSFERASE"/>
    <property type="match status" value="1"/>
</dbReference>
<keyword evidence="5 7" id="KW-1133">Transmembrane helix</keyword>
<feature type="transmembrane region" description="Helical" evidence="7">
    <location>
        <begin position="40"/>
        <end position="63"/>
    </location>
</feature>
<dbReference type="Pfam" id="PF01790">
    <property type="entry name" value="LGT"/>
    <property type="match status" value="1"/>
</dbReference>
<keyword evidence="4 7" id="KW-0812">Transmembrane</keyword>
<protein>
    <submittedName>
        <fullName evidence="8">Prolipoprotein diacylglyceryl transferase</fullName>
        <ecNumber evidence="8">2.4.99.-</ecNumber>
    </submittedName>
</protein>
<dbReference type="EMBL" id="JAQQLI010000001">
    <property type="protein sequence ID" value="MDC7784185.1"/>
    <property type="molecule type" value="Genomic_DNA"/>
</dbReference>
<feature type="transmembrane region" description="Helical" evidence="7">
    <location>
        <begin position="12"/>
        <end position="28"/>
    </location>
</feature>
<reference evidence="8" key="1">
    <citation type="journal article" date="2023" name="Microbiol Resour">
        <title>Genome Sequences of Rhodoplanes serenus and Two Thermotolerant Strains, Rhodoplanes tepidamans and 'Rhodoplanes cryptolactis,' Further Refine the Genus.</title>
        <authorList>
            <person name="Rayyan A.A."/>
            <person name="Kyndt J.A."/>
        </authorList>
    </citation>
    <scope>NUCLEOTIDE SEQUENCE</scope>
    <source>
        <strain evidence="8">DSM 9987</strain>
    </source>
</reference>
<dbReference type="GO" id="GO:0016757">
    <property type="term" value="F:glycosyltransferase activity"/>
    <property type="evidence" value="ECO:0007669"/>
    <property type="project" value="UniProtKB-KW"/>
</dbReference>
<evidence type="ECO:0000256" key="6">
    <source>
        <dbReference type="ARBA" id="ARBA00023136"/>
    </source>
</evidence>
<proteinExistence type="inferred from homology"/>
<name>A0ABT5J3E4_RHOTP</name>
<keyword evidence="3 8" id="KW-0808">Transferase</keyword>
<reference evidence="8" key="2">
    <citation type="submission" date="2023-02" db="EMBL/GenBank/DDBJ databases">
        <authorList>
            <person name="Rayyan A."/>
            <person name="Meyer T."/>
            <person name="Kyndt J.A."/>
        </authorList>
    </citation>
    <scope>NUCLEOTIDE SEQUENCE</scope>
    <source>
        <strain evidence="8">DSM 9987</strain>
    </source>
</reference>
<sequence>MSGFALHTLFDLLAWGAAALAALWLTRVRKIAFPPVTTELAYVAALVLGAGTGAVLFGTLNMIVSGVPAVARSIEGGIAGAILGVELYKQATGVSLRTGARFALPLAVGVAVGRIGCHLAGLEDFTHGTPTALPWAHDFGDGVPRHPVQLYESAAMAAFALVYVIKVSNRDAAWIDRGFYLAVGFYGLQRFVWEFFKPYGTILGPFTVFHLLSAVLVAWAVAMLVTAQHAGDADDRAAAEI</sequence>
<dbReference type="InterPro" id="IPR001640">
    <property type="entry name" value="Lgt"/>
</dbReference>
<evidence type="ECO:0000256" key="7">
    <source>
        <dbReference type="SAM" id="Phobius"/>
    </source>
</evidence>
<evidence type="ECO:0000256" key="3">
    <source>
        <dbReference type="ARBA" id="ARBA00022679"/>
    </source>
</evidence>
<evidence type="ECO:0000313" key="8">
    <source>
        <dbReference type="EMBL" id="MDC7784185.1"/>
    </source>
</evidence>
<evidence type="ECO:0000313" key="9">
    <source>
        <dbReference type="Proteomes" id="UP001165652"/>
    </source>
</evidence>
<evidence type="ECO:0000256" key="1">
    <source>
        <dbReference type="ARBA" id="ARBA00007150"/>
    </source>
</evidence>
<accession>A0ABT5J3E4</accession>
<evidence type="ECO:0000256" key="2">
    <source>
        <dbReference type="ARBA" id="ARBA00022475"/>
    </source>
</evidence>
<keyword evidence="8" id="KW-0328">Glycosyltransferase</keyword>